<feature type="domain" description="Alpha-D-phosphohexomutase alpha/beta/alpha" evidence="13">
    <location>
        <begin position="324"/>
        <end position="452"/>
    </location>
</feature>
<dbReference type="InterPro" id="IPR016066">
    <property type="entry name" value="A-D-PHexomutase_CS"/>
</dbReference>
<dbReference type="Pfam" id="PF00408">
    <property type="entry name" value="PGM_PMM_IV"/>
    <property type="match status" value="1"/>
</dbReference>
<evidence type="ECO:0000256" key="3">
    <source>
        <dbReference type="ARBA" id="ARBA00004699"/>
    </source>
</evidence>
<evidence type="ECO:0000256" key="6">
    <source>
        <dbReference type="ARBA" id="ARBA00022553"/>
    </source>
</evidence>
<dbReference type="EC" id="5.4.2.8" evidence="5"/>
<dbReference type="PRINTS" id="PR00509">
    <property type="entry name" value="PGMPMM"/>
</dbReference>
<dbReference type="PROSITE" id="PS00710">
    <property type="entry name" value="PGM_PMM"/>
    <property type="match status" value="1"/>
</dbReference>
<dbReference type="InterPro" id="IPR005843">
    <property type="entry name" value="A-D-PHexomutase_C"/>
</dbReference>
<comment type="catalytic activity">
    <reaction evidence="1">
        <text>alpha-D-mannose 1-phosphate = D-mannose 6-phosphate</text>
        <dbReference type="Rhea" id="RHEA:11140"/>
        <dbReference type="ChEBI" id="CHEBI:58409"/>
        <dbReference type="ChEBI" id="CHEBI:58735"/>
        <dbReference type="EC" id="5.4.2.8"/>
    </reaction>
</comment>
<dbReference type="InterPro" id="IPR016055">
    <property type="entry name" value="A-D-PHexomutase_a/b/a-I/II/III"/>
</dbReference>
<evidence type="ECO:0000256" key="1">
    <source>
        <dbReference type="ARBA" id="ARBA00000586"/>
    </source>
</evidence>
<evidence type="ECO:0000256" key="4">
    <source>
        <dbReference type="ARBA" id="ARBA00010231"/>
    </source>
</evidence>
<evidence type="ECO:0000256" key="9">
    <source>
        <dbReference type="ARBA" id="ARBA00023235"/>
    </source>
</evidence>
<dbReference type="SUPFAM" id="SSF55957">
    <property type="entry name" value="Phosphoglucomutase, C-terminal domain"/>
    <property type="match status" value="1"/>
</dbReference>
<proteinExistence type="inferred from homology"/>
<evidence type="ECO:0000259" key="13">
    <source>
        <dbReference type="Pfam" id="PF02878"/>
    </source>
</evidence>
<comment type="caution">
    <text evidence="16">The sequence shown here is derived from an EMBL/GenBank/DDBJ whole genome shotgun (WGS) entry which is preliminary data.</text>
</comment>
<keyword evidence="6" id="KW-0597">Phosphoprotein</keyword>
<dbReference type="InterPro" id="IPR005841">
    <property type="entry name" value="Alpha-D-phosphohexomutase_SF"/>
</dbReference>
<keyword evidence="8" id="KW-0460">Magnesium</keyword>
<dbReference type="SUPFAM" id="SSF53738">
    <property type="entry name" value="Phosphoglucomutase, first 3 domains"/>
    <property type="match status" value="3"/>
</dbReference>
<feature type="domain" description="Alpha-D-phosphohexomutase alpha/beta/alpha" evidence="14">
    <location>
        <begin position="470"/>
        <end position="567"/>
    </location>
</feature>
<gene>
    <name evidence="16" type="ORF">ABIC75_004370</name>
</gene>
<feature type="compositionally biased region" description="Pro residues" evidence="10">
    <location>
        <begin position="295"/>
        <end position="315"/>
    </location>
</feature>
<dbReference type="InterPro" id="IPR036900">
    <property type="entry name" value="A-D-PHexomutase_C_sf"/>
</dbReference>
<keyword evidence="11" id="KW-0472">Membrane</keyword>
<evidence type="ECO:0000313" key="16">
    <source>
        <dbReference type="EMBL" id="MET3654622.1"/>
    </source>
</evidence>
<protein>
    <recommendedName>
        <fullName evidence="5">phosphomannomutase</fullName>
        <ecNumber evidence="5">5.4.2.8</ecNumber>
    </recommendedName>
</protein>
<reference evidence="16 17" key="1">
    <citation type="submission" date="2024-06" db="EMBL/GenBank/DDBJ databases">
        <title>Sorghum-associated microbial communities from plants grown in Nebraska, USA.</title>
        <authorList>
            <person name="Schachtman D."/>
        </authorList>
    </citation>
    <scope>NUCLEOTIDE SEQUENCE [LARGE SCALE GENOMIC DNA]</scope>
    <source>
        <strain evidence="16 17">1073</strain>
    </source>
</reference>
<evidence type="ECO:0000256" key="5">
    <source>
        <dbReference type="ARBA" id="ARBA00012730"/>
    </source>
</evidence>
<feature type="transmembrane region" description="Helical" evidence="11">
    <location>
        <begin position="21"/>
        <end position="42"/>
    </location>
</feature>
<dbReference type="EMBL" id="JBEPMU010000008">
    <property type="protein sequence ID" value="MET3654622.1"/>
    <property type="molecule type" value="Genomic_DNA"/>
</dbReference>
<evidence type="ECO:0000259" key="15">
    <source>
        <dbReference type="Pfam" id="PF02880"/>
    </source>
</evidence>
<dbReference type="CDD" id="cd03089">
    <property type="entry name" value="PMM_PGM"/>
    <property type="match status" value="1"/>
</dbReference>
<evidence type="ECO:0000256" key="8">
    <source>
        <dbReference type="ARBA" id="ARBA00022842"/>
    </source>
</evidence>
<dbReference type="InterPro" id="IPR005844">
    <property type="entry name" value="A-D-PHexomutase_a/b/a-I"/>
</dbReference>
<feature type="domain" description="Alpha-D-phosphohexomutase C-terminal" evidence="12">
    <location>
        <begin position="689"/>
        <end position="764"/>
    </location>
</feature>
<name>A0ABV2K0L9_9GAMM</name>
<dbReference type="Proteomes" id="UP001549184">
    <property type="component" value="Unassembled WGS sequence"/>
</dbReference>
<dbReference type="PANTHER" id="PTHR43771:SF2">
    <property type="entry name" value="PHOSPHOMANNOMUTASE_PHOSPHOGLUCOMUTASE"/>
    <property type="match status" value="1"/>
</dbReference>
<dbReference type="RefSeq" id="WP_354015972.1">
    <property type="nucleotide sequence ID" value="NZ_JBEPMU010000008.1"/>
</dbReference>
<dbReference type="PANTHER" id="PTHR43771">
    <property type="entry name" value="PHOSPHOMANNOMUTASE"/>
    <property type="match status" value="1"/>
</dbReference>
<evidence type="ECO:0000256" key="7">
    <source>
        <dbReference type="ARBA" id="ARBA00022723"/>
    </source>
</evidence>
<dbReference type="Gene3D" id="3.40.120.10">
    <property type="entry name" value="Alpha-D-Glucose-1,6-Bisphosphate, subunit A, domain 3"/>
    <property type="match status" value="3"/>
</dbReference>
<keyword evidence="17" id="KW-1185">Reference proteome</keyword>
<keyword evidence="9 16" id="KW-0413">Isomerase</keyword>
<evidence type="ECO:0000313" key="17">
    <source>
        <dbReference type="Proteomes" id="UP001549184"/>
    </source>
</evidence>
<comment type="cofactor">
    <cofactor evidence="2">
        <name>Mg(2+)</name>
        <dbReference type="ChEBI" id="CHEBI:18420"/>
    </cofactor>
</comment>
<dbReference type="InterPro" id="IPR005846">
    <property type="entry name" value="A-D-PHexomutase_a/b/a-III"/>
</dbReference>
<organism evidence="16 17">
    <name type="scientific">Dyella japonica</name>
    <dbReference type="NCBI Taxonomy" id="231455"/>
    <lineage>
        <taxon>Bacteria</taxon>
        <taxon>Pseudomonadati</taxon>
        <taxon>Pseudomonadota</taxon>
        <taxon>Gammaproteobacteria</taxon>
        <taxon>Lysobacterales</taxon>
        <taxon>Rhodanobacteraceae</taxon>
        <taxon>Dyella</taxon>
    </lineage>
</organism>
<feature type="region of interest" description="Disordered" evidence="10">
    <location>
        <begin position="291"/>
        <end position="315"/>
    </location>
</feature>
<dbReference type="Gene3D" id="3.30.310.50">
    <property type="entry name" value="Alpha-D-phosphohexomutase, C-terminal domain"/>
    <property type="match status" value="1"/>
</dbReference>
<comment type="pathway">
    <text evidence="3">Nucleotide-sugar biosynthesis; GDP-alpha-D-mannose biosynthesis; alpha-D-mannose 1-phosphate from D-fructose 6-phosphate: step 2/2.</text>
</comment>
<dbReference type="GO" id="GO:0004614">
    <property type="term" value="F:phosphoglucomutase activity"/>
    <property type="evidence" value="ECO:0007669"/>
    <property type="project" value="UniProtKB-EC"/>
</dbReference>
<dbReference type="Pfam" id="PF02879">
    <property type="entry name" value="PGM_PMM_II"/>
    <property type="match status" value="1"/>
</dbReference>
<evidence type="ECO:0000256" key="2">
    <source>
        <dbReference type="ARBA" id="ARBA00001946"/>
    </source>
</evidence>
<accession>A0ABV2K0L9</accession>
<comment type="similarity">
    <text evidence="4">Belongs to the phosphohexose mutase family.</text>
</comment>
<feature type="domain" description="Alpha-D-phosphohexomutase alpha/beta/alpha" evidence="15">
    <location>
        <begin position="572"/>
        <end position="678"/>
    </location>
</feature>
<keyword evidence="11" id="KW-1133">Transmembrane helix</keyword>
<dbReference type="GO" id="GO:0004615">
    <property type="term" value="F:phosphomannomutase activity"/>
    <property type="evidence" value="ECO:0007669"/>
    <property type="project" value="UniProtKB-EC"/>
</dbReference>
<keyword evidence="11" id="KW-0812">Transmembrane</keyword>
<dbReference type="InterPro" id="IPR005845">
    <property type="entry name" value="A-D-PHexomutase_a/b/a-II"/>
</dbReference>
<dbReference type="Pfam" id="PF02878">
    <property type="entry name" value="PGM_PMM_I"/>
    <property type="match status" value="1"/>
</dbReference>
<evidence type="ECO:0000256" key="11">
    <source>
        <dbReference type="SAM" id="Phobius"/>
    </source>
</evidence>
<dbReference type="Pfam" id="PF02880">
    <property type="entry name" value="PGM_PMM_III"/>
    <property type="match status" value="1"/>
</dbReference>
<evidence type="ECO:0000259" key="12">
    <source>
        <dbReference type="Pfam" id="PF00408"/>
    </source>
</evidence>
<evidence type="ECO:0000259" key="14">
    <source>
        <dbReference type="Pfam" id="PF02879"/>
    </source>
</evidence>
<sequence length="777" mass="83666">MAKIFNAGGRSLAGSIDGRRLLPLAAGTLLVLAGLFCLWQTWQIFDEGSVVEHVHSAQKQAVDVIAAEIASERGHVEAAVHSMDPAHIVADPAQAATELRQLIPHALAVEVYSGSLDEVLHANYRVFGYGKAAQLMAAQTADGKPLTQSVPDAKGTRVLSIVIPVGLAGHPQAWVWTALPFAPVQERFESIATGGGRLELRQGDDRGDLRLLASGSNSAEREANGVPVDGSTFSILAALPTAFIVLPRVWPLTAFLSLLCLAGGLYLIWMRNRPRGLRAREDLAEPVLADLLDTPPEPETPVAPARIAPPKPAKPAPATIDPAIFRAYDVRGVVGKSLTKEVAHLLGQAIGTVMHEKGLREIVVGRDGRLSGPELAGALSDGLREAGIDVIDLGAVPTPVVYYAAYRFNTGCGVAVTGSHNPPDYNGFKIVVGGETLSEGAIQDLYQRIVSERLERGGKGNLRHVDVVPDYIDRITSDVQAERRLKVVIDSGNGIAGAVAPQVLEGIGCDVIPLYCDVDGTFPNHHPDPSDPHNLEDLIFAVKQTGADLGLAFDGDGDRLGVVTKDGEIIFPDRQLMLFARDVLSRQPGATVIYDVKCTGHLKGVILDAGGSPMMWRTGHSLIKAKMRETGAELAGEMSGHFFFKERWYGFDDGIYAGARLMEILAGDLEERTPEEIFATCPKGVSTPELKVEMAEGEHYRFIEAFRQKATFGDATLTTIDGVRADWPDGWGLVRPSNTTPILVLRFDADNDAALARIKRVFREQLLAVDRSLKLPF</sequence>
<evidence type="ECO:0000256" key="10">
    <source>
        <dbReference type="SAM" id="MobiDB-lite"/>
    </source>
</evidence>
<keyword evidence="7" id="KW-0479">Metal-binding</keyword>